<dbReference type="Proteomes" id="UP000501830">
    <property type="component" value="Chromosome"/>
</dbReference>
<proteinExistence type="predicted"/>
<accession>A0A6G7WG74</accession>
<feature type="region of interest" description="Disordered" evidence="1">
    <location>
        <begin position="109"/>
        <end position="129"/>
    </location>
</feature>
<sequence>MTEDIKKRIENSNKLADQLERTGGILDIGALYEGAEKAEAERAEHQRKIREEAHAQQLKKQAEAKAFMDKVSKHVHKEKETKANEEVKLAKAKAEKELEAEIRKRNGLMSAEEEEKHNALKNMLGNLNL</sequence>
<evidence type="ECO:0008006" key="4">
    <source>
        <dbReference type="Google" id="ProtNLM"/>
    </source>
</evidence>
<dbReference type="EMBL" id="CP049889">
    <property type="protein sequence ID" value="QIK51264.1"/>
    <property type="molecule type" value="Genomic_DNA"/>
</dbReference>
<name>A0A6G7WG74_9LACT</name>
<protein>
    <recommendedName>
        <fullName evidence="4">DUF4355 domain-containing protein</fullName>
    </recommendedName>
</protein>
<organism evidence="2 3">
    <name type="scientific">Jeotgalibaca porci</name>
    <dbReference type="NCBI Taxonomy" id="1868793"/>
    <lineage>
        <taxon>Bacteria</taxon>
        <taxon>Bacillati</taxon>
        <taxon>Bacillota</taxon>
        <taxon>Bacilli</taxon>
        <taxon>Lactobacillales</taxon>
        <taxon>Carnobacteriaceae</taxon>
        <taxon>Jeotgalibaca</taxon>
    </lineage>
</organism>
<gene>
    <name evidence="2" type="ORF">G7058_03840</name>
</gene>
<dbReference type="GeneID" id="94552398"/>
<dbReference type="AlphaFoldDB" id="A0A6G7WG74"/>
<reference evidence="2 3" key="1">
    <citation type="journal article" date="2017" name="Int. J. Syst. Evol. Microbiol.">
        <title>Jeotgalibaca porci sp. nov. and Jeotgalibaca arthritidis sp. nov., isolated from pigs, and emended description of the genus Jeotgalibaca.</title>
        <authorList>
            <person name="Zamora L."/>
            <person name="Perez-Sancho M."/>
            <person name="Dominguez L."/>
            <person name="Fernandez-Garayzabal J.F."/>
            <person name="Vela A.I."/>
        </authorList>
    </citation>
    <scope>NUCLEOTIDE SEQUENCE [LARGE SCALE GENOMIC DNA]</scope>
    <source>
        <strain evidence="2 3">CCUG 69148</strain>
    </source>
</reference>
<evidence type="ECO:0000313" key="3">
    <source>
        <dbReference type="Proteomes" id="UP000501830"/>
    </source>
</evidence>
<keyword evidence="3" id="KW-1185">Reference proteome</keyword>
<dbReference type="KEGG" id="jpo:G7058_03840"/>
<dbReference type="RefSeq" id="WP_166062317.1">
    <property type="nucleotide sequence ID" value="NZ_CP049889.1"/>
</dbReference>
<evidence type="ECO:0000256" key="1">
    <source>
        <dbReference type="SAM" id="MobiDB-lite"/>
    </source>
</evidence>
<evidence type="ECO:0000313" key="2">
    <source>
        <dbReference type="EMBL" id="QIK51264.1"/>
    </source>
</evidence>